<evidence type="ECO:0000313" key="1">
    <source>
        <dbReference type="EMBL" id="AUB39890.1"/>
    </source>
</evidence>
<reference evidence="1 2" key="1">
    <citation type="submission" date="2017-11" db="EMBL/GenBank/DDBJ databases">
        <title>Complete genome of a free-living desiccation-tolerant cyanobacterium and its photosynthetic adaptation to extreme terrestrial habitat.</title>
        <authorList>
            <person name="Shang J."/>
        </authorList>
    </citation>
    <scope>NUCLEOTIDE SEQUENCE [LARGE SCALE GENOMIC DNA]</scope>
    <source>
        <strain evidence="1 2">CCNUN1</strain>
    </source>
</reference>
<sequence>MANKINGSDSFSSLPSQVDFELLEALLEPEDATYPWNPADEESEAYFDELEQQFGMQDLLDEELTRRSEDFYSHLDTLWSGISLESNSNHNPQQTLVLNLQETLSNTFAACVPQALLNAIATKAAEILAAQQSIGEQLVECVQTVLPNWRTEDLLVLARPFAYAMRSSESQNAASALSNLQNSQWTALSEVEKAKVSLAIASYAFNEINKSHYEA</sequence>
<accession>A0A2K8SWZ3</accession>
<evidence type="ECO:0000313" key="2">
    <source>
        <dbReference type="Proteomes" id="UP000232003"/>
    </source>
</evidence>
<keyword evidence="2" id="KW-1185">Reference proteome</keyword>
<name>A0A2K8SWZ3_9NOSO</name>
<dbReference type="RefSeq" id="WP_100900768.1">
    <property type="nucleotide sequence ID" value="NZ_CAWNNC010000001.1"/>
</dbReference>
<protein>
    <submittedName>
        <fullName evidence="1">Uncharacterized protein</fullName>
    </submittedName>
</protein>
<organism evidence="1 2">
    <name type="scientific">Nostoc flagelliforme CCNUN1</name>
    <dbReference type="NCBI Taxonomy" id="2038116"/>
    <lineage>
        <taxon>Bacteria</taxon>
        <taxon>Bacillati</taxon>
        <taxon>Cyanobacteriota</taxon>
        <taxon>Cyanophyceae</taxon>
        <taxon>Nostocales</taxon>
        <taxon>Nostocaceae</taxon>
        <taxon>Nostoc</taxon>
    </lineage>
</organism>
<dbReference type="Proteomes" id="UP000232003">
    <property type="component" value="Chromosome"/>
</dbReference>
<dbReference type="KEGG" id="nfl:COO91_05887"/>
<dbReference type="OrthoDB" id="422386at2"/>
<dbReference type="EMBL" id="CP024785">
    <property type="protein sequence ID" value="AUB39890.1"/>
    <property type="molecule type" value="Genomic_DNA"/>
</dbReference>
<dbReference type="AlphaFoldDB" id="A0A2K8SWZ3"/>
<gene>
    <name evidence="1" type="ORF">COO91_05887</name>
</gene>
<proteinExistence type="predicted"/>